<dbReference type="EMBL" id="BARW01035349">
    <property type="protein sequence ID" value="GAJ19682.1"/>
    <property type="molecule type" value="Genomic_DNA"/>
</dbReference>
<evidence type="ECO:0000313" key="1">
    <source>
        <dbReference type="EMBL" id="GAJ19682.1"/>
    </source>
</evidence>
<accession>X1VKK5</accession>
<proteinExistence type="predicted"/>
<sequence>MYRYIQSPQFTKGLNGYKKVIDDKSLNNFLKDLSNAPRSAKSAHYLQGAFAKFNIWSAHFKTRGSVFFTTLYLLCDDKLSSCSGSQKLCNTFIQKCEKPTQQIVFLEIAKDEPYKKLADFYT</sequence>
<protein>
    <submittedName>
        <fullName evidence="1">Uncharacterized protein</fullName>
    </submittedName>
</protein>
<reference evidence="1" key="1">
    <citation type="journal article" date="2014" name="Front. Microbiol.">
        <title>High frequency of phylogenetically diverse reductive dehalogenase-homologous genes in deep subseafloor sedimentary metagenomes.</title>
        <authorList>
            <person name="Kawai M."/>
            <person name="Futagami T."/>
            <person name="Toyoda A."/>
            <person name="Takaki Y."/>
            <person name="Nishi S."/>
            <person name="Hori S."/>
            <person name="Arai W."/>
            <person name="Tsubouchi T."/>
            <person name="Morono Y."/>
            <person name="Uchiyama I."/>
            <person name="Ito T."/>
            <person name="Fujiyama A."/>
            <person name="Inagaki F."/>
            <person name="Takami H."/>
        </authorList>
    </citation>
    <scope>NUCLEOTIDE SEQUENCE</scope>
    <source>
        <strain evidence="1">Expedition CK06-06</strain>
    </source>
</reference>
<dbReference type="AlphaFoldDB" id="X1VKK5"/>
<name>X1VKK5_9ZZZZ</name>
<organism evidence="1">
    <name type="scientific">marine sediment metagenome</name>
    <dbReference type="NCBI Taxonomy" id="412755"/>
    <lineage>
        <taxon>unclassified sequences</taxon>
        <taxon>metagenomes</taxon>
        <taxon>ecological metagenomes</taxon>
    </lineage>
</organism>
<comment type="caution">
    <text evidence="1">The sequence shown here is derived from an EMBL/GenBank/DDBJ whole genome shotgun (WGS) entry which is preliminary data.</text>
</comment>
<gene>
    <name evidence="1" type="ORF">S12H4_55153</name>
</gene>